<dbReference type="InterPro" id="IPR023033">
    <property type="entry name" value="Ala_tRNA_ligase_euk/bac"/>
</dbReference>
<evidence type="ECO:0000256" key="9">
    <source>
        <dbReference type="ARBA" id="ARBA00022917"/>
    </source>
</evidence>
<dbReference type="Gene3D" id="3.30.930.10">
    <property type="entry name" value="Bira Bifunctional Protein, Domain 2"/>
    <property type="match status" value="1"/>
</dbReference>
<dbReference type="Gene3D" id="3.30.54.20">
    <property type="match status" value="1"/>
</dbReference>
<dbReference type="GO" id="GO:0006419">
    <property type="term" value="P:alanyl-tRNA aminoacylation"/>
    <property type="evidence" value="ECO:0007669"/>
    <property type="project" value="UniProtKB-UniRule"/>
</dbReference>
<feature type="binding site" evidence="13">
    <location>
        <position position="648"/>
    </location>
    <ligand>
        <name>Zn(2+)</name>
        <dbReference type="ChEBI" id="CHEBI:29105"/>
    </ligand>
</feature>
<keyword evidence="5 13" id="KW-0547">Nucleotide-binding</keyword>
<dbReference type="Gene3D" id="3.30.980.10">
    <property type="entry name" value="Threonyl-trna Synthetase, Chain A, domain 2"/>
    <property type="match status" value="1"/>
</dbReference>
<dbReference type="GO" id="GO:0002161">
    <property type="term" value="F:aminoacyl-tRNA deacylase activity"/>
    <property type="evidence" value="ECO:0007669"/>
    <property type="project" value="TreeGrafter"/>
</dbReference>
<evidence type="ECO:0000256" key="8">
    <source>
        <dbReference type="ARBA" id="ARBA00022884"/>
    </source>
</evidence>
<comment type="catalytic activity">
    <reaction evidence="12 13">
        <text>tRNA(Ala) + L-alanine + ATP = L-alanyl-tRNA(Ala) + AMP + diphosphate</text>
        <dbReference type="Rhea" id="RHEA:12540"/>
        <dbReference type="Rhea" id="RHEA-COMP:9657"/>
        <dbReference type="Rhea" id="RHEA-COMP:9923"/>
        <dbReference type="ChEBI" id="CHEBI:30616"/>
        <dbReference type="ChEBI" id="CHEBI:33019"/>
        <dbReference type="ChEBI" id="CHEBI:57972"/>
        <dbReference type="ChEBI" id="CHEBI:78442"/>
        <dbReference type="ChEBI" id="CHEBI:78497"/>
        <dbReference type="ChEBI" id="CHEBI:456215"/>
        <dbReference type="EC" id="6.1.1.7"/>
    </reaction>
</comment>
<feature type="coiled-coil region" evidence="14">
    <location>
        <begin position="750"/>
        <end position="784"/>
    </location>
</feature>
<dbReference type="InterPro" id="IPR018162">
    <property type="entry name" value="Ala-tRNA-ligase_IIc_anticod-bd"/>
</dbReference>
<comment type="subcellular location">
    <subcellularLocation>
        <location evidence="13">Cytoplasm</location>
    </subcellularLocation>
</comment>
<comment type="caution">
    <text evidence="16">The sequence shown here is derived from an EMBL/GenBank/DDBJ whole genome shotgun (WGS) entry which is preliminary data.</text>
</comment>
<dbReference type="GO" id="GO:0000049">
    <property type="term" value="F:tRNA binding"/>
    <property type="evidence" value="ECO:0007669"/>
    <property type="project" value="UniProtKB-KW"/>
</dbReference>
<evidence type="ECO:0000256" key="7">
    <source>
        <dbReference type="ARBA" id="ARBA00022840"/>
    </source>
</evidence>
<dbReference type="HAMAP" id="MF_00036_B">
    <property type="entry name" value="Ala_tRNA_synth_B"/>
    <property type="match status" value="1"/>
</dbReference>
<dbReference type="PROSITE" id="PS50860">
    <property type="entry name" value="AA_TRNA_LIGASE_II_ALA"/>
    <property type="match status" value="1"/>
</dbReference>
<dbReference type="InterPro" id="IPR012947">
    <property type="entry name" value="tRNA_SAD"/>
</dbReference>
<dbReference type="FunFam" id="3.30.930.10:FF:000004">
    <property type="entry name" value="Alanine--tRNA ligase"/>
    <property type="match status" value="1"/>
</dbReference>
<evidence type="ECO:0000256" key="12">
    <source>
        <dbReference type="ARBA" id="ARBA00048300"/>
    </source>
</evidence>
<feature type="binding site" evidence="13">
    <location>
        <position position="546"/>
    </location>
    <ligand>
        <name>Zn(2+)</name>
        <dbReference type="ChEBI" id="CHEBI:29105"/>
    </ligand>
</feature>
<dbReference type="GO" id="GO:0004813">
    <property type="term" value="F:alanine-tRNA ligase activity"/>
    <property type="evidence" value="ECO:0007669"/>
    <property type="project" value="UniProtKB-UniRule"/>
</dbReference>
<dbReference type="SMART" id="SM00863">
    <property type="entry name" value="tRNA_SAD"/>
    <property type="match status" value="1"/>
</dbReference>
<sequence>MKSSDIRAKFLKYFESKGHKILPGSSLVPKDPTVLLTLAGMLQFKPIFLGQEKADFARATTVQKCLRTNDVEQVGKTLRHHTFFEMLGNFSFGDYFKKEAIEFAWDFLIRELGLPKEKLFIAVYEKDDEAYDIWLNEIKISEDHIKRLDEENNFWAAGPTGPCGPCSEIYYDLGPRLGCGKPDCAPGCDCDRFLEVWNLVFMEFNRNDKGELIPLKNKNIDTGMGLERIASIMQGVDSNFETDLFVPLINKVQALSPQKSPSQQSLRIIADHARATAHLIGDGVFPANVGRGYILRRLIRRAVRHGKMLELNEPFVFKLAQEVVAQMKAVYPVLKEKEKSILQIIETEEENFFQTLEQGLSLFNDLLNKYQGERKIPGEAVFKLHDTYGFPVELTREIALEKGFSLDEQGFAANMEAQKERARSAGSSDAKKDLAGINLDSFKPTKFDGYEQTAENAKVLAVFEEKDLVILDKTPFYGESGGQVGDTGLLNDGERTIKVVDTLITPKKVILHKVKNIIGLKENTSLEASVDQVRRQAISIHHTATHLLHKALQEVLGGHVKQAGSYVGPDKLRFDFSHISAVTPEELAQVEDLVNKKIKEHLKVEVLNKSYKDAVKMGAMALFGEKYGDKVRVLKIADYSLELCGGTHVRSTADIYFFRIVNESSLGAGLRRIEAVAGQVAISSLLSQVKADQTAIDKLIVFYRDLEHEKGKLGNAKFVETDIFEIETGEIESLNQALDRHDSKHVRNLLDHLAGRVEWLNERIQKVQKEIRQLKLTNVSAEAGTYLAEIIELGEVKVLLKEFKDYDMQMLREISDTIKGQAKSCVLVLATSLPNRVIFLITVTPDLVSKGYSAKLVAEVFSRVIGGKGGGKDEKVEGGGKDPAKIKAGFDKVLALLALPNNAHTGN</sequence>
<dbReference type="InterPro" id="IPR018164">
    <property type="entry name" value="Ala-tRNA-synth_IIc_N"/>
</dbReference>
<evidence type="ECO:0000256" key="6">
    <source>
        <dbReference type="ARBA" id="ARBA00022833"/>
    </source>
</evidence>
<comment type="similarity">
    <text evidence="1 13">Belongs to the class-II aminoacyl-tRNA synthetase family.</text>
</comment>
<dbReference type="InterPro" id="IPR003156">
    <property type="entry name" value="DHHA1_dom"/>
</dbReference>
<organism evidence="16 17">
    <name type="scientific">candidate division WOR-1 bacterium RIFOXYC2_FULL_41_25</name>
    <dbReference type="NCBI Taxonomy" id="1802586"/>
    <lineage>
        <taxon>Bacteria</taxon>
        <taxon>Bacillati</taxon>
        <taxon>Saganbacteria</taxon>
    </lineage>
</organism>
<dbReference type="Gene3D" id="3.10.310.40">
    <property type="match status" value="1"/>
</dbReference>
<dbReference type="EC" id="6.1.1.7" evidence="13"/>
<dbReference type="PRINTS" id="PR00980">
    <property type="entry name" value="TRNASYNTHALA"/>
</dbReference>
<feature type="domain" description="Alanyl-transfer RNA synthetases family profile" evidence="15">
    <location>
        <begin position="1"/>
        <end position="687"/>
    </location>
</feature>
<keyword evidence="9 13" id="KW-0648">Protein biosynthesis</keyword>
<dbReference type="FunFam" id="3.10.310.40:FF:000001">
    <property type="entry name" value="Alanine--tRNA ligase"/>
    <property type="match status" value="1"/>
</dbReference>
<dbReference type="Proteomes" id="UP000177309">
    <property type="component" value="Unassembled WGS sequence"/>
</dbReference>
<keyword evidence="3 13" id="KW-0436">Ligase</keyword>
<dbReference type="InterPro" id="IPR009000">
    <property type="entry name" value="Transl_B-barrel_sf"/>
</dbReference>
<dbReference type="Pfam" id="PF02272">
    <property type="entry name" value="DHHA1"/>
    <property type="match status" value="1"/>
</dbReference>
<comment type="cofactor">
    <cofactor evidence="13">
        <name>Zn(2+)</name>
        <dbReference type="ChEBI" id="CHEBI:29105"/>
    </cofactor>
    <text evidence="13">Binds 1 zinc ion per subunit.</text>
</comment>
<gene>
    <name evidence="13" type="primary">alaS</name>
    <name evidence="16" type="ORF">A2462_05595</name>
</gene>
<evidence type="ECO:0000256" key="3">
    <source>
        <dbReference type="ARBA" id="ARBA00022598"/>
    </source>
</evidence>
<dbReference type="InterPro" id="IPR018163">
    <property type="entry name" value="Thr/Ala-tRNA-synth_IIc_edit"/>
</dbReference>
<keyword evidence="8 13" id="KW-0694">RNA-binding</keyword>
<dbReference type="PANTHER" id="PTHR11777:SF9">
    <property type="entry name" value="ALANINE--TRNA LIGASE, CYTOPLASMIC"/>
    <property type="match status" value="1"/>
</dbReference>
<proteinExistence type="inferred from homology"/>
<keyword evidence="6 13" id="KW-0862">Zinc</keyword>
<dbReference type="SUPFAM" id="SSF101353">
    <property type="entry name" value="Putative anticodon-binding domain of alanyl-tRNA synthetase (AlaRS)"/>
    <property type="match status" value="1"/>
</dbReference>
<comment type="domain">
    <text evidence="13">Consists of three domains; the N-terminal catalytic domain, the editing domain and the C-terminal C-Ala domain. The editing domain removes incorrectly charged amino acids, while the C-Ala domain, along with tRNA(Ala), serves as a bridge to cooperatively bring together the editing and aminoacylation centers thus stimulating deacylation of misacylated tRNAs.</text>
</comment>
<dbReference type="Gene3D" id="2.40.30.130">
    <property type="match status" value="1"/>
</dbReference>
<accession>A0A1F4TQA1</accession>
<dbReference type="EMBL" id="MEUI01000012">
    <property type="protein sequence ID" value="OGC34858.1"/>
    <property type="molecule type" value="Genomic_DNA"/>
</dbReference>
<evidence type="ECO:0000256" key="1">
    <source>
        <dbReference type="ARBA" id="ARBA00008226"/>
    </source>
</evidence>
<evidence type="ECO:0000256" key="10">
    <source>
        <dbReference type="ARBA" id="ARBA00023146"/>
    </source>
</evidence>
<feature type="binding site" evidence="13">
    <location>
        <position position="542"/>
    </location>
    <ligand>
        <name>Zn(2+)</name>
        <dbReference type="ChEBI" id="CHEBI:29105"/>
    </ligand>
</feature>
<dbReference type="SUPFAM" id="SSF50447">
    <property type="entry name" value="Translation proteins"/>
    <property type="match status" value="1"/>
</dbReference>
<evidence type="ECO:0000256" key="14">
    <source>
        <dbReference type="SAM" id="Coils"/>
    </source>
</evidence>
<evidence type="ECO:0000256" key="11">
    <source>
        <dbReference type="ARBA" id="ARBA00024779"/>
    </source>
</evidence>
<dbReference type="SUPFAM" id="SSF55681">
    <property type="entry name" value="Class II aaRS and biotin synthetases"/>
    <property type="match status" value="1"/>
</dbReference>
<dbReference type="SUPFAM" id="SSF55186">
    <property type="entry name" value="ThrRS/AlaRS common domain"/>
    <property type="match status" value="1"/>
</dbReference>
<dbReference type="Pfam" id="PF01411">
    <property type="entry name" value="tRNA-synt_2c"/>
    <property type="match status" value="1"/>
</dbReference>
<keyword evidence="10 13" id="KW-0030">Aminoacyl-tRNA synthetase</keyword>
<dbReference type="CDD" id="cd00673">
    <property type="entry name" value="AlaRS_core"/>
    <property type="match status" value="1"/>
</dbReference>
<dbReference type="InterPro" id="IPR050058">
    <property type="entry name" value="Ala-tRNA_ligase"/>
</dbReference>
<dbReference type="GO" id="GO:0008270">
    <property type="term" value="F:zinc ion binding"/>
    <property type="evidence" value="ECO:0007669"/>
    <property type="project" value="UniProtKB-UniRule"/>
</dbReference>
<dbReference type="Pfam" id="PF07973">
    <property type="entry name" value="tRNA_SAD"/>
    <property type="match status" value="1"/>
</dbReference>
<evidence type="ECO:0000313" key="16">
    <source>
        <dbReference type="EMBL" id="OGC34858.1"/>
    </source>
</evidence>
<dbReference type="AlphaFoldDB" id="A0A1F4TQA1"/>
<keyword evidence="13" id="KW-0963">Cytoplasm</keyword>
<keyword evidence="14" id="KW-0175">Coiled coil</keyword>
<dbReference type="InterPro" id="IPR018165">
    <property type="entry name" value="Ala-tRNA-synth_IIc_core"/>
</dbReference>
<reference evidence="16 17" key="1">
    <citation type="journal article" date="2016" name="Nat. Commun.">
        <title>Thousands of microbial genomes shed light on interconnected biogeochemical processes in an aquifer system.</title>
        <authorList>
            <person name="Anantharaman K."/>
            <person name="Brown C.T."/>
            <person name="Hug L.A."/>
            <person name="Sharon I."/>
            <person name="Castelle C.J."/>
            <person name="Probst A.J."/>
            <person name="Thomas B.C."/>
            <person name="Singh A."/>
            <person name="Wilkins M.J."/>
            <person name="Karaoz U."/>
            <person name="Brodie E.L."/>
            <person name="Williams K.H."/>
            <person name="Hubbard S.S."/>
            <person name="Banfield J.F."/>
        </authorList>
    </citation>
    <scope>NUCLEOTIDE SEQUENCE [LARGE SCALE GENOMIC DNA]</scope>
</reference>
<evidence type="ECO:0000259" key="15">
    <source>
        <dbReference type="PROSITE" id="PS50860"/>
    </source>
</evidence>
<feature type="binding site" evidence="13">
    <location>
        <position position="644"/>
    </location>
    <ligand>
        <name>Zn(2+)</name>
        <dbReference type="ChEBI" id="CHEBI:29105"/>
    </ligand>
</feature>
<protein>
    <recommendedName>
        <fullName evidence="13">Alanine--tRNA ligase</fullName>
        <ecNumber evidence="13">6.1.1.7</ecNumber>
    </recommendedName>
    <alternativeName>
        <fullName evidence="13">Alanyl-tRNA synthetase</fullName>
        <shortName evidence="13">AlaRS</shortName>
    </alternativeName>
</protein>
<evidence type="ECO:0000256" key="4">
    <source>
        <dbReference type="ARBA" id="ARBA00022723"/>
    </source>
</evidence>
<dbReference type="InterPro" id="IPR045864">
    <property type="entry name" value="aa-tRNA-synth_II/BPL/LPL"/>
</dbReference>
<dbReference type="PANTHER" id="PTHR11777">
    <property type="entry name" value="ALANYL-TRNA SYNTHETASE"/>
    <property type="match status" value="1"/>
</dbReference>
<evidence type="ECO:0000256" key="13">
    <source>
        <dbReference type="HAMAP-Rule" id="MF_00036"/>
    </source>
</evidence>
<dbReference type="GO" id="GO:0005829">
    <property type="term" value="C:cytosol"/>
    <property type="evidence" value="ECO:0007669"/>
    <property type="project" value="TreeGrafter"/>
</dbReference>
<dbReference type="InterPro" id="IPR002318">
    <property type="entry name" value="Ala-tRNA-lgiase_IIc"/>
</dbReference>
<comment type="function">
    <text evidence="11 13">Catalyzes the attachment of alanine to tRNA(Ala) in a two-step reaction: alanine is first activated by ATP to form Ala-AMP and then transferred to the acceptor end of tRNA(Ala). Also edits incorrectly charged Ser-tRNA(Ala) and Gly-tRNA(Ala) via its editing domain.</text>
</comment>
<dbReference type="FunFam" id="3.30.980.10:FF:000004">
    <property type="entry name" value="Alanine--tRNA ligase, cytoplasmic"/>
    <property type="match status" value="1"/>
</dbReference>
<evidence type="ECO:0000313" key="17">
    <source>
        <dbReference type="Proteomes" id="UP000177309"/>
    </source>
</evidence>
<keyword evidence="7 13" id="KW-0067">ATP-binding</keyword>
<keyword evidence="2 13" id="KW-0820">tRNA-binding</keyword>
<evidence type="ECO:0000256" key="2">
    <source>
        <dbReference type="ARBA" id="ARBA00022555"/>
    </source>
</evidence>
<dbReference type="FunFam" id="3.30.54.20:FF:000001">
    <property type="entry name" value="Alanine--tRNA ligase"/>
    <property type="match status" value="1"/>
</dbReference>
<name>A0A1F4TQA1_UNCSA</name>
<keyword evidence="4 13" id="KW-0479">Metal-binding</keyword>
<dbReference type="NCBIfam" id="TIGR00344">
    <property type="entry name" value="alaS"/>
    <property type="match status" value="1"/>
</dbReference>
<evidence type="ECO:0000256" key="5">
    <source>
        <dbReference type="ARBA" id="ARBA00022741"/>
    </source>
</evidence>
<dbReference type="GO" id="GO:0005524">
    <property type="term" value="F:ATP binding"/>
    <property type="evidence" value="ECO:0007669"/>
    <property type="project" value="UniProtKB-UniRule"/>
</dbReference>